<dbReference type="CDD" id="cd01886">
    <property type="entry name" value="EF-G"/>
    <property type="match status" value="1"/>
</dbReference>
<dbReference type="FunFam" id="2.40.30.10:FF:000106">
    <property type="entry name" value="Ribosome-releasing factor 2, mitochondrial"/>
    <property type="match status" value="1"/>
</dbReference>
<dbReference type="Gene3D" id="3.30.70.870">
    <property type="entry name" value="Elongation Factor G (Translational Gtpase), domain 3"/>
    <property type="match status" value="1"/>
</dbReference>
<dbReference type="SUPFAM" id="SSF50447">
    <property type="entry name" value="Translation proteins"/>
    <property type="match status" value="1"/>
</dbReference>
<evidence type="ECO:0000313" key="6">
    <source>
        <dbReference type="EMBL" id="AOW03056.1"/>
    </source>
</evidence>
<dbReference type="Pfam" id="PF00009">
    <property type="entry name" value="GTP_EFTU"/>
    <property type="match status" value="1"/>
</dbReference>
<dbReference type="eggNOG" id="KOG0465">
    <property type="taxonomic scope" value="Eukaryota"/>
</dbReference>
<dbReference type="FunFam" id="3.30.70.870:FF:000007">
    <property type="entry name" value="Ribosome-releasing factor 2, mitochondrial"/>
    <property type="match status" value="1"/>
</dbReference>
<dbReference type="InterPro" id="IPR014721">
    <property type="entry name" value="Ribsml_uS5_D2-typ_fold_subgr"/>
</dbReference>
<protein>
    <recommendedName>
        <fullName evidence="5">Ribosome-releasing factor 2, mitochondrial</fullName>
        <shortName evidence="5">RRF2mt</shortName>
    </recommendedName>
    <alternativeName>
        <fullName evidence="5">Elongation factor G 2, mitochondrial</fullName>
        <shortName evidence="5">EF-G2mt</shortName>
        <shortName evidence="5">mEF-G 2</shortName>
    </alternativeName>
</protein>
<dbReference type="AlphaFoldDB" id="A0A1D8NBQ4"/>
<evidence type="ECO:0000256" key="4">
    <source>
        <dbReference type="ARBA" id="ARBA00023134"/>
    </source>
</evidence>
<dbReference type="Gene3D" id="3.30.230.10">
    <property type="match status" value="2"/>
</dbReference>
<dbReference type="SMART" id="SM00838">
    <property type="entry name" value="EFG_C"/>
    <property type="match status" value="1"/>
</dbReference>
<feature type="binding site" evidence="5">
    <location>
        <begin position="41"/>
        <end position="48"/>
    </location>
    <ligand>
        <name>GTP</name>
        <dbReference type="ChEBI" id="CHEBI:37565"/>
    </ligand>
</feature>
<dbReference type="PANTHER" id="PTHR43261:SF1">
    <property type="entry name" value="RIBOSOME-RELEASING FACTOR 2, MITOCHONDRIAL"/>
    <property type="match status" value="1"/>
</dbReference>
<dbReference type="CDD" id="cd16262">
    <property type="entry name" value="EFG_III"/>
    <property type="match status" value="1"/>
</dbReference>
<dbReference type="InterPro" id="IPR027417">
    <property type="entry name" value="P-loop_NTPase"/>
</dbReference>
<dbReference type="GO" id="GO:0003924">
    <property type="term" value="F:GTPase activity"/>
    <property type="evidence" value="ECO:0007669"/>
    <property type="project" value="UniProtKB-UniRule"/>
</dbReference>
<dbReference type="PROSITE" id="PS51722">
    <property type="entry name" value="G_TR_2"/>
    <property type="match status" value="1"/>
</dbReference>
<dbReference type="GO" id="GO:0005525">
    <property type="term" value="F:GTP binding"/>
    <property type="evidence" value="ECO:0007669"/>
    <property type="project" value="UniProtKB-UniRule"/>
</dbReference>
<sequence length="821" mass="90368">MFTRTLRALRPLSAVQPLKMASRHYSAKNTTKKIRNIGIIAHIDAGKTTTTERILYLSGTIKHLGNVDEGDTTMDFLPAERERGITIASAATSFNWNNHTVNLIDTPGHADFTFEVIRSIRVLDGAVCILDGVAGVEAQTEKVWKQASEMGIPKIAFVNKMDRAGAGFGRTVKEIVSKLRTRVALLTVPVFSKSSDQVFEGVVDILNGCVITWTTGGDGKQTVVVPVSEASAEVQEEYQKARTALVETLTELDEELVEKFLESEDYMQITTEDIKRALRTATINNDIVPVLCGASFRNIGVQPLMDAVVDFLPSPAERPPTDALIAKSYTGGKKSKVIPERAITLDDSMKNLCCALCFKVVQDPQKGTLVYVRVYKGELKQNSVLYNTTSGTKDRVSRLLKVHADTTSEVTSITEGNIGVILGSQGLATGDTIVCHSIKKDGVMKLPPDNRLIQLKPIAVPPPVFFVRIDPASIGDTRPMNEALELLLREDPSLNVSFDDETNQTTLSGMGELHLEIAQNRLIEDFKANIVIGPIIISYKETLNEPTKSITKTVEPEPGAVSTVRLRLEPITEMDEACENENVIDHEQNTVSFPYELSDADLESVGEGNQRISFERDTKELTPEIMEECFRVGSIPPLVSCGPVCRLPLRSVRVVIEAWHIAQHINNTASLKTATRLAIMEALSTANATLMEPIMNVYVSVNEADIGLVVKDLSGSRNGQIVSIMDPSQLNEGDIHSEEYVAMATNTYVPADYTMYLSKHQDQTRTQQSVVHARVPLREMVGYLKTLRSMTQGRGSFTMEVDQYEAVTPDKIQPIVDSIFA</sequence>
<dbReference type="CDD" id="cd03713">
    <property type="entry name" value="EFG_mtEFG_C"/>
    <property type="match status" value="1"/>
</dbReference>
<dbReference type="InterPro" id="IPR031157">
    <property type="entry name" value="G_TR_CS"/>
</dbReference>
<organism evidence="6 7">
    <name type="scientific">Yarrowia lipolytica</name>
    <name type="common">Candida lipolytica</name>
    <dbReference type="NCBI Taxonomy" id="4952"/>
    <lineage>
        <taxon>Eukaryota</taxon>
        <taxon>Fungi</taxon>
        <taxon>Dikarya</taxon>
        <taxon>Ascomycota</taxon>
        <taxon>Saccharomycotina</taxon>
        <taxon>Dipodascomycetes</taxon>
        <taxon>Dipodascales</taxon>
        <taxon>Dipodascales incertae sedis</taxon>
        <taxon>Yarrowia</taxon>
    </lineage>
</organism>
<dbReference type="Pfam" id="PF00679">
    <property type="entry name" value="EFG_C"/>
    <property type="match status" value="1"/>
</dbReference>
<keyword evidence="3 5" id="KW-0496">Mitochondrion</keyword>
<dbReference type="InterPro" id="IPR035647">
    <property type="entry name" value="EFG_III/V"/>
</dbReference>
<dbReference type="InterPro" id="IPR035649">
    <property type="entry name" value="EFG_V"/>
</dbReference>
<dbReference type="InterPro" id="IPR009000">
    <property type="entry name" value="Transl_B-barrel_sf"/>
</dbReference>
<dbReference type="SUPFAM" id="SSF52540">
    <property type="entry name" value="P-loop containing nucleoside triphosphate hydrolases"/>
    <property type="match status" value="1"/>
</dbReference>
<dbReference type="Pfam" id="PF22042">
    <property type="entry name" value="EF-G_D2"/>
    <property type="match status" value="1"/>
</dbReference>
<gene>
    <name evidence="5" type="primary">MEF2</name>
    <name evidence="6" type="ORF">YALI1_C25789g</name>
</gene>
<dbReference type="InterPro" id="IPR053905">
    <property type="entry name" value="EF-G-like_DII"/>
</dbReference>
<dbReference type="InterPro" id="IPR030851">
    <property type="entry name" value="EFG2"/>
</dbReference>
<evidence type="ECO:0000313" key="7">
    <source>
        <dbReference type="Proteomes" id="UP000182444"/>
    </source>
</evidence>
<dbReference type="GO" id="GO:0032790">
    <property type="term" value="P:ribosome disassembly"/>
    <property type="evidence" value="ECO:0007669"/>
    <property type="project" value="UniProtKB-UniRule"/>
</dbReference>
<accession>A0A1D8NBQ4</accession>
<dbReference type="VEuPathDB" id="FungiDB:YALI1_C25789g"/>
<keyword evidence="1 5" id="KW-0547">Nucleotide-binding</keyword>
<dbReference type="Pfam" id="PF14492">
    <property type="entry name" value="EFG_III"/>
    <property type="match status" value="1"/>
</dbReference>
<dbReference type="InterPro" id="IPR000795">
    <property type="entry name" value="T_Tr_GTP-bd_dom"/>
</dbReference>
<comment type="subcellular location">
    <subcellularLocation>
        <location evidence="5">Mitochondrion</location>
    </subcellularLocation>
</comment>
<dbReference type="EMBL" id="CP017555">
    <property type="protein sequence ID" value="AOW03056.1"/>
    <property type="molecule type" value="Genomic_DNA"/>
</dbReference>
<dbReference type="PRINTS" id="PR00315">
    <property type="entry name" value="ELONGATNFCT"/>
</dbReference>
<keyword evidence="2 5" id="KW-0648">Protein biosynthesis</keyword>
<dbReference type="InterPro" id="IPR009022">
    <property type="entry name" value="EFG_III"/>
</dbReference>
<dbReference type="Gene3D" id="3.30.70.240">
    <property type="match status" value="2"/>
</dbReference>
<evidence type="ECO:0000256" key="5">
    <source>
        <dbReference type="HAMAP-Rule" id="MF_03059"/>
    </source>
</evidence>
<dbReference type="VEuPathDB" id="FungiDB:YALI0_C18557g"/>
<dbReference type="KEGG" id="yli:2909984"/>
<name>A0A1D8NBQ4_YARLL</name>
<dbReference type="Proteomes" id="UP000182444">
    <property type="component" value="Chromosome 1C"/>
</dbReference>
<dbReference type="NCBIfam" id="TIGR00231">
    <property type="entry name" value="small_GTP"/>
    <property type="match status" value="1"/>
</dbReference>
<dbReference type="InterPro" id="IPR041095">
    <property type="entry name" value="EFG_II"/>
</dbReference>
<dbReference type="PANTHER" id="PTHR43261">
    <property type="entry name" value="TRANSLATION ELONGATION FACTOR G-RELATED"/>
    <property type="match status" value="1"/>
</dbReference>
<evidence type="ECO:0000256" key="2">
    <source>
        <dbReference type="ARBA" id="ARBA00022917"/>
    </source>
</evidence>
<feature type="binding site" evidence="5">
    <location>
        <begin position="159"/>
        <end position="162"/>
    </location>
    <ligand>
        <name>GTP</name>
        <dbReference type="ChEBI" id="CHEBI:37565"/>
    </ligand>
</feature>
<dbReference type="SUPFAM" id="SSF54980">
    <property type="entry name" value="EF-G C-terminal domain-like"/>
    <property type="match status" value="2"/>
</dbReference>
<dbReference type="GO" id="GO:0032543">
    <property type="term" value="P:mitochondrial translation"/>
    <property type="evidence" value="ECO:0007669"/>
    <property type="project" value="UniProtKB-UniRule"/>
</dbReference>
<dbReference type="HAMAP" id="MF_03059">
    <property type="entry name" value="mEF_G_2"/>
    <property type="match status" value="1"/>
</dbReference>
<comment type="similarity">
    <text evidence="5">Belongs to the TRAFAC class translation factor GTPase superfamily. Classic translation factor GTPase family. EF-G/EF-2 subfamily.</text>
</comment>
<keyword evidence="4 5" id="KW-0342">GTP-binding</keyword>
<evidence type="ECO:0000256" key="3">
    <source>
        <dbReference type="ARBA" id="ARBA00023128"/>
    </source>
</evidence>
<dbReference type="OrthoDB" id="198619at2759"/>
<dbReference type="Gene3D" id="2.40.30.10">
    <property type="entry name" value="Translation factors"/>
    <property type="match status" value="1"/>
</dbReference>
<comment type="function">
    <text evidence="5">Mitochondrial GTPase that mediates the disassembly of ribosomes from messenger RNA at the termination of mitochondrial protein biosynthesis. Not involved in the GTP-dependent ribosomal translocation step during translation elongation.</text>
</comment>
<dbReference type="InterPro" id="IPR000640">
    <property type="entry name" value="EFG_V-like"/>
</dbReference>
<dbReference type="CDD" id="cd04092">
    <property type="entry name" value="mtEFG2_II_like"/>
    <property type="match status" value="1"/>
</dbReference>
<dbReference type="Gene3D" id="3.40.50.300">
    <property type="entry name" value="P-loop containing nucleotide triphosphate hydrolases"/>
    <property type="match status" value="1"/>
</dbReference>
<evidence type="ECO:0000256" key="1">
    <source>
        <dbReference type="ARBA" id="ARBA00022741"/>
    </source>
</evidence>
<dbReference type="GO" id="GO:0005739">
    <property type="term" value="C:mitochondrion"/>
    <property type="evidence" value="ECO:0007669"/>
    <property type="project" value="UniProtKB-SubCell"/>
</dbReference>
<feature type="binding site" evidence="5">
    <location>
        <begin position="105"/>
        <end position="109"/>
    </location>
    <ligand>
        <name>GTP</name>
        <dbReference type="ChEBI" id="CHEBI:37565"/>
    </ligand>
</feature>
<proteinExistence type="inferred from homology"/>
<dbReference type="PROSITE" id="PS00301">
    <property type="entry name" value="G_TR_1"/>
    <property type="match status" value="1"/>
</dbReference>
<reference evidence="6 7" key="1">
    <citation type="journal article" date="2016" name="PLoS ONE">
        <title>Sequence Assembly of Yarrowia lipolytica Strain W29/CLIB89 Shows Transposable Element Diversity.</title>
        <authorList>
            <person name="Magnan C."/>
            <person name="Yu J."/>
            <person name="Chang I."/>
            <person name="Jahn E."/>
            <person name="Kanomata Y."/>
            <person name="Wu J."/>
            <person name="Zeller M."/>
            <person name="Oakes M."/>
            <person name="Baldi P."/>
            <person name="Sandmeyer S."/>
        </authorList>
    </citation>
    <scope>NUCLEOTIDE SEQUENCE [LARGE SCALE GENOMIC DNA]</scope>
    <source>
        <strain evidence="7">CLIB89(W29)</strain>
    </source>
</reference>
<dbReference type="InterPro" id="IPR005225">
    <property type="entry name" value="Small_GTP-bd"/>
</dbReference>
<dbReference type="FunFam" id="3.40.50.300:FF:001636">
    <property type="entry name" value="Ribosome-releasing factor 2, mitochondrial"/>
    <property type="match status" value="1"/>
</dbReference>